<dbReference type="RefSeq" id="WP_098028301.1">
    <property type="nucleotide sequence ID" value="NZ_CP022378.1"/>
</dbReference>
<protein>
    <recommendedName>
        <fullName evidence="3">Lipoprotein</fullName>
    </recommendedName>
</protein>
<accession>A0A286NTV9</accession>
<gene>
    <name evidence="1" type="ORF">CGC48_02245</name>
</gene>
<dbReference type="AlphaFoldDB" id="A0A286NTV9"/>
<evidence type="ECO:0000313" key="2">
    <source>
        <dbReference type="Proteomes" id="UP000242855"/>
    </source>
</evidence>
<sequence length="205" mass="24092">MRKVILVLVFIFFFISCKNKKLNEVSVFIVETEKDTTNIGENKKNDILTDTISKFFVEDFCNLFNKDLIGVEFLGENEEDKYNYEKYGIDLASACYSYNLLKMTVNKEKIFTYNYFQPTINQYYNILRCEVIDDKLVVYTYSKELPKIIISKVLDKDGIILFSLDFEEKIEGEHYINDIIFNNFLIFEKDLEKFGGIPDCGDFEG</sequence>
<dbReference type="EMBL" id="CP022378">
    <property type="protein sequence ID" value="ATA67552.1"/>
    <property type="molecule type" value="Genomic_DNA"/>
</dbReference>
<organism evidence="1 2">
    <name type="scientific">Capnocytophaga cynodegmi</name>
    <dbReference type="NCBI Taxonomy" id="28189"/>
    <lineage>
        <taxon>Bacteria</taxon>
        <taxon>Pseudomonadati</taxon>
        <taxon>Bacteroidota</taxon>
        <taxon>Flavobacteriia</taxon>
        <taxon>Flavobacteriales</taxon>
        <taxon>Flavobacteriaceae</taxon>
        <taxon>Capnocytophaga</taxon>
    </lineage>
</organism>
<evidence type="ECO:0008006" key="3">
    <source>
        <dbReference type="Google" id="ProtNLM"/>
    </source>
</evidence>
<evidence type="ECO:0000313" key="1">
    <source>
        <dbReference type="EMBL" id="ATA67552.1"/>
    </source>
</evidence>
<dbReference type="GeneID" id="96780614"/>
<dbReference type="PROSITE" id="PS51257">
    <property type="entry name" value="PROKAR_LIPOPROTEIN"/>
    <property type="match status" value="1"/>
</dbReference>
<proteinExistence type="predicted"/>
<reference evidence="1 2" key="1">
    <citation type="journal article" date="2017" name="Genome Announc.">
        <title>Twelve Complete Reference Genomes of Clinical Isolates in the Capnocytophaga Genus.</title>
        <authorList>
            <person name="Villarma A."/>
            <person name="Gulvik C.A."/>
            <person name="Rowe L.A."/>
            <person name="Sheth M."/>
            <person name="Juieng P."/>
            <person name="Nicholson A.C."/>
            <person name="Loparev V.N."/>
            <person name="McQuiston J.R."/>
        </authorList>
    </citation>
    <scope>NUCLEOTIDE SEQUENCE [LARGE SCALE GENOMIC DNA]</scope>
    <source>
        <strain evidence="1 2">G7591</strain>
    </source>
</reference>
<dbReference type="KEGG" id="ccyn:CGC48_02245"/>
<dbReference type="Proteomes" id="UP000242855">
    <property type="component" value="Chromosome"/>
</dbReference>
<name>A0A286NTV9_9FLAO</name>